<organism evidence="2 3">
    <name type="scientific">Clostridium acidisoli DSM 12555</name>
    <dbReference type="NCBI Taxonomy" id="1121291"/>
    <lineage>
        <taxon>Bacteria</taxon>
        <taxon>Bacillati</taxon>
        <taxon>Bacillota</taxon>
        <taxon>Clostridia</taxon>
        <taxon>Eubacteriales</taxon>
        <taxon>Clostridiaceae</taxon>
        <taxon>Clostridium</taxon>
    </lineage>
</organism>
<feature type="transmembrane region" description="Helical" evidence="1">
    <location>
        <begin position="84"/>
        <end position="103"/>
    </location>
</feature>
<dbReference type="OrthoDB" id="2005058at2"/>
<feature type="transmembrane region" description="Helical" evidence="1">
    <location>
        <begin position="59"/>
        <end position="78"/>
    </location>
</feature>
<feature type="transmembrane region" description="Helical" evidence="1">
    <location>
        <begin position="32"/>
        <end position="52"/>
    </location>
</feature>
<name>A0A1W1X879_9CLOT</name>
<keyword evidence="1" id="KW-0812">Transmembrane</keyword>
<keyword evidence="1" id="KW-0472">Membrane</keyword>
<dbReference type="AlphaFoldDB" id="A0A1W1X879"/>
<dbReference type="EMBL" id="FWXH01000002">
    <property type="protein sequence ID" value="SMC20034.1"/>
    <property type="molecule type" value="Genomic_DNA"/>
</dbReference>
<gene>
    <name evidence="2" type="ORF">SAMN02745134_01000</name>
</gene>
<proteinExistence type="predicted"/>
<keyword evidence="1" id="KW-1133">Transmembrane helix</keyword>
<evidence type="ECO:0000256" key="1">
    <source>
        <dbReference type="SAM" id="Phobius"/>
    </source>
</evidence>
<sequence>MKKVIGIISIVLFVFVVFQSHAVEVRNAKDISWLAGFLLALCMLIAGIVSIMSNRSKGMTIAATVFYVIGGIIGLVNAGHFKDLPIWSMLTLIFAVLFIFHIVGCKDYYNRI</sequence>
<dbReference type="RefSeq" id="WP_084114288.1">
    <property type="nucleotide sequence ID" value="NZ_FWXH01000002.1"/>
</dbReference>
<dbReference type="STRING" id="1121291.SAMN02745134_01000"/>
<keyword evidence="3" id="KW-1185">Reference proteome</keyword>
<protein>
    <submittedName>
        <fullName evidence="2">Uncharacterized protein</fullName>
    </submittedName>
</protein>
<evidence type="ECO:0000313" key="2">
    <source>
        <dbReference type="EMBL" id="SMC20034.1"/>
    </source>
</evidence>
<reference evidence="2 3" key="1">
    <citation type="submission" date="2017-04" db="EMBL/GenBank/DDBJ databases">
        <authorList>
            <person name="Afonso C.L."/>
            <person name="Miller P.J."/>
            <person name="Scott M.A."/>
            <person name="Spackman E."/>
            <person name="Goraichik I."/>
            <person name="Dimitrov K.M."/>
            <person name="Suarez D.L."/>
            <person name="Swayne D.E."/>
        </authorList>
    </citation>
    <scope>NUCLEOTIDE SEQUENCE [LARGE SCALE GENOMIC DNA]</scope>
    <source>
        <strain evidence="2 3">DSM 12555</strain>
    </source>
</reference>
<accession>A0A1W1X879</accession>
<dbReference type="Proteomes" id="UP000192468">
    <property type="component" value="Unassembled WGS sequence"/>
</dbReference>
<evidence type="ECO:0000313" key="3">
    <source>
        <dbReference type="Proteomes" id="UP000192468"/>
    </source>
</evidence>